<evidence type="ECO:0000256" key="5">
    <source>
        <dbReference type="ARBA" id="ARBA00023136"/>
    </source>
</evidence>
<reference evidence="9" key="1">
    <citation type="submission" date="2016-10" db="EMBL/GenBank/DDBJ databases">
        <authorList>
            <person name="Varghese N."/>
            <person name="Submissions S."/>
        </authorList>
    </citation>
    <scope>NUCLEOTIDE SEQUENCE [LARGE SCALE GENOMIC DNA]</scope>
    <source>
        <strain evidence="9">LMG 25967</strain>
    </source>
</reference>
<evidence type="ECO:0000256" key="2">
    <source>
        <dbReference type="ARBA" id="ARBA00022475"/>
    </source>
</evidence>
<keyword evidence="9" id="KW-1185">Reference proteome</keyword>
<feature type="transmembrane region" description="Helical" evidence="6">
    <location>
        <begin position="45"/>
        <end position="64"/>
    </location>
</feature>
<dbReference type="InterPro" id="IPR051258">
    <property type="entry name" value="Diverse_Substrate_Transporter"/>
</dbReference>
<protein>
    <submittedName>
        <fullName evidence="8">Uncharacterized membrane protein</fullName>
    </submittedName>
</protein>
<evidence type="ECO:0000313" key="9">
    <source>
        <dbReference type="Proteomes" id="UP000242930"/>
    </source>
</evidence>
<dbReference type="EMBL" id="FNZE01000005">
    <property type="protein sequence ID" value="SEJ18121.1"/>
    <property type="molecule type" value="Genomic_DNA"/>
</dbReference>
<accession>A0A1H6WM70</accession>
<proteinExistence type="predicted"/>
<keyword evidence="2" id="KW-1003">Cell membrane</keyword>
<dbReference type="PANTHER" id="PTHR42920:SF5">
    <property type="entry name" value="EAMA DOMAIN-CONTAINING PROTEIN"/>
    <property type="match status" value="1"/>
</dbReference>
<dbReference type="RefSeq" id="WP_090309670.1">
    <property type="nucleotide sequence ID" value="NZ_FNZE01000005.1"/>
</dbReference>
<evidence type="ECO:0000313" key="8">
    <source>
        <dbReference type="EMBL" id="SEJ18121.1"/>
    </source>
</evidence>
<keyword evidence="3 6" id="KW-0812">Transmembrane</keyword>
<dbReference type="GO" id="GO:0005886">
    <property type="term" value="C:plasma membrane"/>
    <property type="evidence" value="ECO:0007669"/>
    <property type="project" value="UniProtKB-SubCell"/>
</dbReference>
<feature type="transmembrane region" description="Helical" evidence="6">
    <location>
        <begin position="254"/>
        <end position="274"/>
    </location>
</feature>
<dbReference type="SUPFAM" id="SSF103481">
    <property type="entry name" value="Multidrug resistance efflux transporter EmrE"/>
    <property type="match status" value="2"/>
</dbReference>
<sequence>MAWNNWSAERWGIVLAILAAFGFSFKAIFVKLAYAAAPVDAVTLLTLRMTFALPVVLWVSLSLLRSGPALTRQDWGLLILLGLLGYYGASILDFVGLQYISAALERLILFIYPTLTVLIGVLFMGKRLERRQIGALLLSYAGIGLAFAHDLLVADDMGVVLLGGAFVFGSALSYALYSAGAEIAIKRVGSMRFAALGIIVSTLATQIHFVLSQPLSALNQPAPVYLYGAGMALFSTVLPVFWQSAAVQRIGAARTVLIGTLGPVLTIFFGWLLLAEPVSLAQLAGAGLVLAGVLLVARRAAPAQPHPVAEAAAVAGAQPASAAVAPPGR</sequence>
<evidence type="ECO:0000256" key="6">
    <source>
        <dbReference type="SAM" id="Phobius"/>
    </source>
</evidence>
<keyword evidence="5 6" id="KW-0472">Membrane</keyword>
<feature type="transmembrane region" description="Helical" evidence="6">
    <location>
        <begin position="224"/>
        <end position="242"/>
    </location>
</feature>
<evidence type="ECO:0000256" key="1">
    <source>
        <dbReference type="ARBA" id="ARBA00004651"/>
    </source>
</evidence>
<evidence type="ECO:0000259" key="7">
    <source>
        <dbReference type="Pfam" id="PF00892"/>
    </source>
</evidence>
<feature type="domain" description="EamA" evidence="7">
    <location>
        <begin position="163"/>
        <end position="297"/>
    </location>
</feature>
<keyword evidence="4 6" id="KW-1133">Transmembrane helix</keyword>
<dbReference type="Proteomes" id="UP000242930">
    <property type="component" value="Unassembled WGS sequence"/>
</dbReference>
<dbReference type="PANTHER" id="PTHR42920">
    <property type="entry name" value="OS03G0707200 PROTEIN-RELATED"/>
    <property type="match status" value="1"/>
</dbReference>
<feature type="transmembrane region" description="Helical" evidence="6">
    <location>
        <begin position="160"/>
        <end position="181"/>
    </location>
</feature>
<name>A0A1H6WM70_9PSED</name>
<dbReference type="InterPro" id="IPR037185">
    <property type="entry name" value="EmrE-like"/>
</dbReference>
<feature type="domain" description="EamA" evidence="7">
    <location>
        <begin position="11"/>
        <end position="146"/>
    </location>
</feature>
<gene>
    <name evidence="8" type="ORF">SAMN05216201_105179</name>
</gene>
<feature type="transmembrane region" description="Helical" evidence="6">
    <location>
        <begin position="76"/>
        <end position="101"/>
    </location>
</feature>
<dbReference type="InterPro" id="IPR000620">
    <property type="entry name" value="EamA_dom"/>
</dbReference>
<feature type="transmembrane region" description="Helical" evidence="6">
    <location>
        <begin position="137"/>
        <end position="154"/>
    </location>
</feature>
<feature type="transmembrane region" description="Helical" evidence="6">
    <location>
        <begin position="107"/>
        <end position="125"/>
    </location>
</feature>
<feature type="transmembrane region" description="Helical" evidence="6">
    <location>
        <begin position="193"/>
        <end position="212"/>
    </location>
</feature>
<organism evidence="8 9">
    <name type="scientific">Pseudomonas linyingensis</name>
    <dbReference type="NCBI Taxonomy" id="915471"/>
    <lineage>
        <taxon>Bacteria</taxon>
        <taxon>Pseudomonadati</taxon>
        <taxon>Pseudomonadota</taxon>
        <taxon>Gammaproteobacteria</taxon>
        <taxon>Pseudomonadales</taxon>
        <taxon>Pseudomonadaceae</taxon>
        <taxon>Pseudomonas</taxon>
    </lineage>
</organism>
<evidence type="ECO:0000256" key="4">
    <source>
        <dbReference type="ARBA" id="ARBA00022989"/>
    </source>
</evidence>
<dbReference type="AlphaFoldDB" id="A0A1H6WM70"/>
<evidence type="ECO:0000256" key="3">
    <source>
        <dbReference type="ARBA" id="ARBA00022692"/>
    </source>
</evidence>
<feature type="transmembrane region" description="Helical" evidence="6">
    <location>
        <begin position="280"/>
        <end position="297"/>
    </location>
</feature>
<comment type="subcellular location">
    <subcellularLocation>
        <location evidence="1">Cell membrane</location>
        <topology evidence="1">Multi-pass membrane protein</topology>
    </subcellularLocation>
</comment>
<dbReference type="Pfam" id="PF00892">
    <property type="entry name" value="EamA"/>
    <property type="match status" value="2"/>
</dbReference>
<dbReference type="OrthoDB" id="9813617at2"/>